<feature type="transmembrane region" description="Helical" evidence="5">
    <location>
        <begin position="58"/>
        <end position="76"/>
    </location>
</feature>
<feature type="transmembrane region" description="Helical" evidence="5">
    <location>
        <begin position="194"/>
        <end position="216"/>
    </location>
</feature>
<accession>A0A1H7WMH2</accession>
<protein>
    <submittedName>
        <fullName evidence="6">Zinc transporter ZupT</fullName>
    </submittedName>
</protein>
<dbReference type="RefSeq" id="WP_089913980.1">
    <property type="nucleotide sequence ID" value="NZ_FOBB01000003.1"/>
</dbReference>
<keyword evidence="4 5" id="KW-0472">Membrane</keyword>
<dbReference type="Proteomes" id="UP000198984">
    <property type="component" value="Unassembled WGS sequence"/>
</dbReference>
<feature type="transmembrane region" description="Helical" evidence="5">
    <location>
        <begin position="30"/>
        <end position="52"/>
    </location>
</feature>
<sequence length="245" mass="26849">MNWSYLILIFAATIGGGVIPITVKRLHPNLPIYLLAFTGAFLFGITIMHLLPEVYQELGHAAGVYVLLGFFLQVFLQQLSHGMEHGHTHLPPAEGQHHHISITPLLLGLSIHAFMEGIPLGLRFQDQSALPSLALGIAAHKVPEALTLMTVMMHTHQPKGRLWRILVLFSLVTPLAAVLAGQLGLHSQTVNASLVYLTALVIGAFVHISTTIFYESGTRHHELSKRKILAFATGIVLAFLTLIFE</sequence>
<evidence type="ECO:0000313" key="6">
    <source>
        <dbReference type="EMBL" id="SEM22107.1"/>
    </source>
</evidence>
<feature type="transmembrane region" description="Helical" evidence="5">
    <location>
        <begin position="6"/>
        <end position="23"/>
    </location>
</feature>
<dbReference type="AlphaFoldDB" id="A0A1H7WMH2"/>
<dbReference type="STRING" id="573321.SAMN04488505_103709"/>
<organism evidence="6 7">
    <name type="scientific">Chitinophaga rupis</name>
    <dbReference type="NCBI Taxonomy" id="573321"/>
    <lineage>
        <taxon>Bacteria</taxon>
        <taxon>Pseudomonadati</taxon>
        <taxon>Bacteroidota</taxon>
        <taxon>Chitinophagia</taxon>
        <taxon>Chitinophagales</taxon>
        <taxon>Chitinophagaceae</taxon>
        <taxon>Chitinophaga</taxon>
    </lineage>
</organism>
<feature type="transmembrane region" description="Helical" evidence="5">
    <location>
        <begin position="228"/>
        <end position="244"/>
    </location>
</feature>
<dbReference type="GO" id="GO:0005385">
    <property type="term" value="F:zinc ion transmembrane transporter activity"/>
    <property type="evidence" value="ECO:0007669"/>
    <property type="project" value="TreeGrafter"/>
</dbReference>
<evidence type="ECO:0000256" key="1">
    <source>
        <dbReference type="ARBA" id="ARBA00004141"/>
    </source>
</evidence>
<dbReference type="PANTHER" id="PTHR11040:SF44">
    <property type="entry name" value="PROTEIN ZNTC-RELATED"/>
    <property type="match status" value="1"/>
</dbReference>
<evidence type="ECO:0000256" key="2">
    <source>
        <dbReference type="ARBA" id="ARBA00022692"/>
    </source>
</evidence>
<dbReference type="OrthoDB" id="654481at2"/>
<dbReference type="GO" id="GO:0016020">
    <property type="term" value="C:membrane"/>
    <property type="evidence" value="ECO:0007669"/>
    <property type="project" value="UniProtKB-SubCell"/>
</dbReference>
<feature type="transmembrane region" description="Helical" evidence="5">
    <location>
        <begin position="162"/>
        <end position="182"/>
    </location>
</feature>
<gene>
    <name evidence="6" type="ORF">SAMN04488505_103709</name>
</gene>
<proteinExistence type="predicted"/>
<keyword evidence="2 5" id="KW-0812">Transmembrane</keyword>
<evidence type="ECO:0000256" key="3">
    <source>
        <dbReference type="ARBA" id="ARBA00022989"/>
    </source>
</evidence>
<dbReference type="Pfam" id="PF02535">
    <property type="entry name" value="Zip"/>
    <property type="match status" value="1"/>
</dbReference>
<evidence type="ECO:0000256" key="5">
    <source>
        <dbReference type="SAM" id="Phobius"/>
    </source>
</evidence>
<reference evidence="6 7" key="1">
    <citation type="submission" date="2016-10" db="EMBL/GenBank/DDBJ databases">
        <authorList>
            <person name="de Groot N.N."/>
        </authorList>
    </citation>
    <scope>NUCLEOTIDE SEQUENCE [LARGE SCALE GENOMIC DNA]</scope>
    <source>
        <strain evidence="6 7">DSM 21039</strain>
    </source>
</reference>
<name>A0A1H7WMH2_9BACT</name>
<keyword evidence="3 5" id="KW-1133">Transmembrane helix</keyword>
<dbReference type="EMBL" id="FOBB01000003">
    <property type="protein sequence ID" value="SEM22107.1"/>
    <property type="molecule type" value="Genomic_DNA"/>
</dbReference>
<comment type="subcellular location">
    <subcellularLocation>
        <location evidence="1">Membrane</location>
        <topology evidence="1">Multi-pass membrane protein</topology>
    </subcellularLocation>
</comment>
<keyword evidence="7" id="KW-1185">Reference proteome</keyword>
<dbReference type="InterPro" id="IPR003689">
    <property type="entry name" value="ZIP"/>
</dbReference>
<dbReference type="PANTHER" id="PTHR11040">
    <property type="entry name" value="ZINC/IRON TRANSPORTER"/>
    <property type="match status" value="1"/>
</dbReference>
<evidence type="ECO:0000313" key="7">
    <source>
        <dbReference type="Proteomes" id="UP000198984"/>
    </source>
</evidence>
<evidence type="ECO:0000256" key="4">
    <source>
        <dbReference type="ARBA" id="ARBA00023136"/>
    </source>
</evidence>